<feature type="domain" description="Chitin-binding type-4" evidence="3">
    <location>
        <begin position="164"/>
        <end position="352"/>
    </location>
</feature>
<feature type="region of interest" description="Disordered" evidence="1">
    <location>
        <begin position="118"/>
        <end position="169"/>
    </location>
</feature>
<dbReference type="Pfam" id="PF03067">
    <property type="entry name" value="LPMO_10"/>
    <property type="match status" value="1"/>
</dbReference>
<feature type="compositionally biased region" description="Acidic residues" evidence="1">
    <location>
        <begin position="122"/>
        <end position="155"/>
    </location>
</feature>
<evidence type="ECO:0000259" key="3">
    <source>
        <dbReference type="Pfam" id="PF03067"/>
    </source>
</evidence>
<organism evidence="4 5">
    <name type="scientific">Frankliniella fusca</name>
    <dbReference type="NCBI Taxonomy" id="407009"/>
    <lineage>
        <taxon>Eukaryota</taxon>
        <taxon>Metazoa</taxon>
        <taxon>Ecdysozoa</taxon>
        <taxon>Arthropoda</taxon>
        <taxon>Hexapoda</taxon>
        <taxon>Insecta</taxon>
        <taxon>Pterygota</taxon>
        <taxon>Neoptera</taxon>
        <taxon>Paraneoptera</taxon>
        <taxon>Thysanoptera</taxon>
        <taxon>Terebrantia</taxon>
        <taxon>Thripoidea</taxon>
        <taxon>Thripidae</taxon>
        <taxon>Frankliniella</taxon>
    </lineage>
</organism>
<accession>A0AAE1HTX9</accession>
<feature type="compositionally biased region" description="Acidic residues" evidence="1">
    <location>
        <begin position="8"/>
        <end position="31"/>
    </location>
</feature>
<evidence type="ECO:0000256" key="1">
    <source>
        <dbReference type="SAM" id="MobiDB-lite"/>
    </source>
</evidence>
<evidence type="ECO:0000313" key="4">
    <source>
        <dbReference type="EMBL" id="KAK3927372.1"/>
    </source>
</evidence>
<reference evidence="4" key="2">
    <citation type="journal article" date="2023" name="BMC Genomics">
        <title>Pest status, molecular evolution, and epigenetic factors derived from the genome assembly of Frankliniella fusca, a thysanopteran phytovirus vector.</title>
        <authorList>
            <person name="Catto M.A."/>
            <person name="Labadie P.E."/>
            <person name="Jacobson A.L."/>
            <person name="Kennedy G.G."/>
            <person name="Srinivasan R."/>
            <person name="Hunt B.G."/>
        </authorList>
    </citation>
    <scope>NUCLEOTIDE SEQUENCE</scope>
    <source>
        <strain evidence="4">PL_HMW_Pooled</strain>
    </source>
</reference>
<feature type="compositionally biased region" description="Basic and acidic residues" evidence="1">
    <location>
        <begin position="271"/>
        <end position="289"/>
    </location>
</feature>
<evidence type="ECO:0000313" key="5">
    <source>
        <dbReference type="Proteomes" id="UP001219518"/>
    </source>
</evidence>
<proteinExistence type="predicted"/>
<dbReference type="PANTHER" id="PTHR21113:SF4">
    <property type="entry name" value="CHITIN-BINDING TYPE-4 DOMAIN-CONTAINING PROTEIN"/>
    <property type="match status" value="1"/>
</dbReference>
<dbReference type="InterPro" id="IPR004302">
    <property type="entry name" value="Cellulose/chitin-bd_N"/>
</dbReference>
<reference evidence="4" key="1">
    <citation type="submission" date="2021-07" db="EMBL/GenBank/DDBJ databases">
        <authorList>
            <person name="Catto M.A."/>
            <person name="Jacobson A."/>
            <person name="Kennedy G."/>
            <person name="Labadie P."/>
            <person name="Hunt B.G."/>
            <person name="Srinivasan R."/>
        </authorList>
    </citation>
    <scope>NUCLEOTIDE SEQUENCE</scope>
    <source>
        <strain evidence="4">PL_HMW_Pooled</strain>
        <tissue evidence="4">Head</tissue>
    </source>
</reference>
<sequence>MDVFQVVAEEEKEDEDEDMEEEDKEDEDDEEASWREANFALQLKGWRENIENFCGSKPPEGGCGSRQAQGFYPLWQPTASVFHGNRRFADCDPIAQFDRFDPRTTIGLPLESCLPLGWTPHEEDEEDEDHEEVYGVEDEAVEDKDEGEEDEDEEGQVSSHSAERYGFDTPPDYNDHELYCGGFSRQWQKNKGRCGICGDPWDTPQPRLHEAGGKYGTGTLVRKYLTGTAITIRIELTANHRGYFEFRLCPVNDVRQDATQECLDRHVLQRADRPDRESEGEVLDGEQHSSRYYPGPGNKVFASRYRLPAQFTCKHCVLQWRYIAGNNWGMCANGTGAVGCGPQEEFRACADVAVVNSAGEADGTPLAPEYEDGDVDTPVDGTAAPKAHDSGSGLFVLLIALCALAGSATVFSLMYLYFYHAGDRVKGWLAARRRTAAAKGAVVGNLSSSQPPGPPAPPPRHKRPSSIGATIVC</sequence>
<protein>
    <submittedName>
        <fullName evidence="4">Gap junction alpha-1 protein</fullName>
    </submittedName>
</protein>
<evidence type="ECO:0000256" key="2">
    <source>
        <dbReference type="SAM" id="Phobius"/>
    </source>
</evidence>
<gene>
    <name evidence="4" type="ORF">KUF71_015656</name>
</gene>
<keyword evidence="2" id="KW-1133">Transmembrane helix</keyword>
<feature type="region of interest" description="Disordered" evidence="1">
    <location>
        <begin position="1"/>
        <end position="33"/>
    </location>
</feature>
<keyword evidence="2" id="KW-0472">Membrane</keyword>
<feature type="transmembrane region" description="Helical" evidence="2">
    <location>
        <begin position="394"/>
        <end position="418"/>
    </location>
</feature>
<feature type="region of interest" description="Disordered" evidence="1">
    <location>
        <begin position="441"/>
        <end position="469"/>
    </location>
</feature>
<dbReference type="AlphaFoldDB" id="A0AAE1HTX9"/>
<dbReference type="Proteomes" id="UP001219518">
    <property type="component" value="Unassembled WGS sequence"/>
</dbReference>
<keyword evidence="5" id="KW-1185">Reference proteome</keyword>
<keyword evidence="2" id="KW-0812">Transmembrane</keyword>
<comment type="caution">
    <text evidence="4">The sequence shown here is derived from an EMBL/GenBank/DDBJ whole genome shotgun (WGS) entry which is preliminary data.</text>
</comment>
<feature type="region of interest" description="Disordered" evidence="1">
    <location>
        <begin position="271"/>
        <end position="290"/>
    </location>
</feature>
<name>A0AAE1HTX9_9NEOP</name>
<dbReference type="EMBL" id="JAHWGI010001285">
    <property type="protein sequence ID" value="KAK3927372.1"/>
    <property type="molecule type" value="Genomic_DNA"/>
</dbReference>
<dbReference type="PANTHER" id="PTHR21113">
    <property type="entry name" value="AGAP001705-PA"/>
    <property type="match status" value="1"/>
</dbReference>